<organism evidence="1">
    <name type="scientific">Ignisphaera aggregans</name>
    <dbReference type="NCBI Taxonomy" id="334771"/>
    <lineage>
        <taxon>Archaea</taxon>
        <taxon>Thermoproteota</taxon>
        <taxon>Thermoprotei</taxon>
        <taxon>Desulfurococcales</taxon>
        <taxon>Desulfurococcaceae</taxon>
        <taxon>Ignisphaera</taxon>
    </lineage>
</organism>
<evidence type="ECO:0000313" key="1">
    <source>
        <dbReference type="EMBL" id="HEW52825.1"/>
    </source>
</evidence>
<dbReference type="AlphaFoldDB" id="A0A7C2ZUV6"/>
<name>A0A7C2ZUV6_9CREN</name>
<reference evidence="1" key="1">
    <citation type="journal article" date="2020" name="mSystems">
        <title>Genome- and Community-Level Interaction Insights into Carbon Utilization and Element Cycling Functions of Hydrothermarchaeota in Hydrothermal Sediment.</title>
        <authorList>
            <person name="Zhou Z."/>
            <person name="Liu Y."/>
            <person name="Xu W."/>
            <person name="Pan J."/>
            <person name="Luo Z.H."/>
            <person name="Li M."/>
        </authorList>
    </citation>
    <scope>NUCLEOTIDE SEQUENCE [LARGE SCALE GENOMIC DNA]</scope>
    <source>
        <strain evidence="1">SpSt-16</strain>
    </source>
</reference>
<gene>
    <name evidence="1" type="ORF">ENO77_01445</name>
</gene>
<protein>
    <submittedName>
        <fullName evidence="1">Uncharacterized protein</fullName>
    </submittedName>
</protein>
<dbReference type="EMBL" id="DSGT01000003">
    <property type="protein sequence ID" value="HEW52825.1"/>
    <property type="molecule type" value="Genomic_DNA"/>
</dbReference>
<comment type="caution">
    <text evidence="1">The sequence shown here is derived from an EMBL/GenBank/DDBJ whole genome shotgun (WGS) entry which is preliminary data.</text>
</comment>
<proteinExistence type="predicted"/>
<sequence length="299" mass="34047">MDKIKLVAGIYNKVIDSVTTKKDVVLAPVFCNCFINSVIDGDKYAVIPRSIFLLLKRPLCSNPYDFGLFLNDVNLWYNRLKKSISGNNTFIFLFDPIRIPFIMMNYVPLLITNETIDGINLMTCASETDCNALALFNEFYLVLGLWSLSEENYFNKLATYIEPYTTTKISNPLFYSNPFDARSSINVLSIYSDDMLYSTYAESKASNLVIEFTTSITHRFGLGYEDAVYLWFSVPSSRILPIVNKYVNRLNVGRMLIISLINNIAELGSICTDRIWLSTLRLLTRAKAIDIMVCKTSET</sequence>
<accession>A0A7C2ZUV6</accession>